<dbReference type="InterPro" id="IPR019734">
    <property type="entry name" value="TPR_rpt"/>
</dbReference>
<dbReference type="PANTHER" id="PTHR47643:SF2">
    <property type="entry name" value="TPR DOMAIN PROTEIN (AFU_ORTHOLOGUE AFUA_5G12710)"/>
    <property type="match status" value="1"/>
</dbReference>
<evidence type="ECO:0000313" key="5">
    <source>
        <dbReference type="EMBL" id="KAG2496338.1"/>
    </source>
</evidence>
<dbReference type="InterPro" id="IPR011990">
    <property type="entry name" value="TPR-like_helical_dom_sf"/>
</dbReference>
<feature type="signal peptide" evidence="3">
    <location>
        <begin position="1"/>
        <end position="21"/>
    </location>
</feature>
<dbReference type="Gene3D" id="1.25.40.10">
    <property type="entry name" value="Tetratricopeptide repeat domain"/>
    <property type="match status" value="2"/>
</dbReference>
<sequence>MTSAQIAAVLMLPIFPKPAEALAPTGRLHDTAGSGLQLAKRWAAKLVLLGTAVFLLIQYGDDMHSVLRHYVYAFGLYAFVGFLMDGPAAVAVEALGLQLVPTFDQPWRSTSLADFWGRRWNITTSSVLRTLVYDPIVQGSLVHPSRLPASQSPATPATALHAGAGVSPKANGHANGHSPADAPASPAAHTNGHATNGHSAEGKVEAAAKGIAAARRRPSAWRRAVGLHAVFLTSGLVHEYVAWCITGSPWGWKWTLFFWVQAPLMQAEALAGKALKALRLPQPPPLLTNIAVVLLLEALAHNLFFGFVESDTNIAQRVVGAVGDNYRAVLAPLMPLLGAAAPGLGAAGSGGGELPVALGDLVPGVVHAGRYLLCRCLVTPYTLRNVASVVGGLDESKQLDLSVYNLDIDEVPGRSADAPHHGLPKGTVLAIKEPYLAQVGGKRDYALIRVDTPMDILIITSPDHPVVAGTPWAELVRKGPSAAAKPATGSTGAGPAASGDPAAAAAALKAEGNALFGAGQYVEALEAYQRGLEALWPLQGEQPGEEQDPGTQQLALDLLNNASAACLGFQAFASAEAYAGLVLARQPDNAKALLRRARALDGMGRYSEAAAACAASIAAAPSAADAPRLEGHADFVGPLSIVDVPGKGRGLVATEAVKAGALLMAVRADAVSYVVEVRSRTPSFVGSAGRINSPTQPQLDRDYAFLLLGCGRLAHRLAYLHESETGADTPPLPRRSECGYGVEEDAEQAGGGEGEAAEGGGGGGGEPDGERVAAAEAFERATAITRPSPWLLSRGLLRATDEGYFSVDEQVMSIITSTNVFGPDPLPSMEPMGMGDEHWDSASGVWSLPSYINHSCVGNVARYFLGDFMFIRAARDVAEGEELTFGYTDSLTPLAERQRSLSKHGFTCACELCTEQVTWKERRPEQARELDGLVRHFEETMSQEVLHVARALDWGGPSPALQLAGRLQALTTELDAAFEGRAWRPEGMRPHSAWASCCRPAGWDHAGAATAYERSLNTLRCGASGGGNVGSGGGGGSQAGAGSPPAALLCATKTDPLQFAEQYFLSPVSIMSMLNAATNWAQVGGRPGKQRAEAWTEAARLVWVRLYGIYNLAMDKVPGNSADVSAHCLPMGTVLAVKEPYVRPMEGVPTIRVNSPMDVLPITSPDHPLVAGTPWAELVRKGPSAAAKPAAGSTGAGPAASGDPAAASAALKAEGNALFGAGQYGEQPGEEQDPGTQQLALDLLNNASAACLGFQAFPSAEAYAGLVLARQPGNAKALLRRARALDGMGRFSEAATACKAATQSSTQAPAADARVLLSEVRRRAAEAERGQYDEMYRVAAASTASNTPSFEGHADYVGPVSIVDVPGKGRGLVATKAVKAGTLLMAVRADAITYTDLPYDPSVMDSDAATTHLVRDLPMLLLGFGRLAQRIAYLQSSGTGGRAPPLPRRSECGYGVGAEEEEGGAAGPPASGGSEGGGLGRERAAAAAAYERATAPVRPSRWLLQRGLIAEPTQGFIAVSELVMRGMVDNNAFTCDQLPGGSGMQRTPAASGVWSLPSYINYDCIGNVCRYFLGDFMFVRAARDMAEGEELNWSYTSPLKSLEERRQELSTKHGFTCGCELCSEQAAWAALQPEKARRIAELLAKAQSVSSSASGPAVVAQIKRLAAEVDAALEGRVWRIEAYHLSNFLAPTVGVLNHDMAGAAAASEKALSALAPWGQASGSKGLAEADPLAYAEQRLAVAPSAIKIAMEVACTWGMQRNRVRSERWEKAAQRMWERSYGSGSGAIFEDCFKTELQVLQMIRLRF</sequence>
<comment type="caution">
    <text evidence="5">The sequence shown here is derived from an EMBL/GenBank/DDBJ whole genome shotgun (WGS) entry which is preliminary data.</text>
</comment>
<protein>
    <recommendedName>
        <fullName evidence="4">SET domain-containing protein</fullName>
    </recommendedName>
</protein>
<dbReference type="SMART" id="SM00317">
    <property type="entry name" value="SET"/>
    <property type="match status" value="2"/>
</dbReference>
<feature type="domain" description="SET" evidence="4">
    <location>
        <begin position="637"/>
        <end position="888"/>
    </location>
</feature>
<gene>
    <name evidence="5" type="ORF">HYH03_005568</name>
</gene>
<accession>A0A835Y5F9</accession>
<feature type="region of interest" description="Disordered" evidence="1">
    <location>
        <begin position="1437"/>
        <end position="1479"/>
    </location>
</feature>
<feature type="transmembrane region" description="Helical" evidence="2">
    <location>
        <begin position="71"/>
        <end position="92"/>
    </location>
</feature>
<dbReference type="InterPro" id="IPR053209">
    <property type="entry name" value="Gramillin-biosynth_MTr"/>
</dbReference>
<reference evidence="5" key="1">
    <citation type="journal article" date="2020" name="bioRxiv">
        <title>Comparative genomics of Chlamydomonas.</title>
        <authorList>
            <person name="Craig R.J."/>
            <person name="Hasan A.R."/>
            <person name="Ness R.W."/>
            <person name="Keightley P.D."/>
        </authorList>
    </citation>
    <scope>NUCLEOTIDE SEQUENCE</scope>
    <source>
        <strain evidence="5">CCAP 11/70</strain>
    </source>
</reference>
<keyword evidence="2" id="KW-1133">Transmembrane helix</keyword>
<feature type="compositionally biased region" description="Low complexity" evidence="1">
    <location>
        <begin position="148"/>
        <end position="159"/>
    </location>
</feature>
<name>A0A835Y5F9_9CHLO</name>
<dbReference type="CDD" id="cd20071">
    <property type="entry name" value="SET_SMYD"/>
    <property type="match status" value="2"/>
</dbReference>
<feature type="region of interest" description="Disordered" evidence="1">
    <location>
        <begin position="147"/>
        <end position="202"/>
    </location>
</feature>
<evidence type="ECO:0000256" key="1">
    <source>
        <dbReference type="SAM" id="MobiDB-lite"/>
    </source>
</evidence>
<keyword evidence="2" id="KW-0472">Membrane</keyword>
<feature type="compositionally biased region" description="Gly residues" evidence="1">
    <location>
        <begin position="749"/>
        <end position="766"/>
    </location>
</feature>
<dbReference type="SUPFAM" id="SSF48452">
    <property type="entry name" value="TPR-like"/>
    <property type="match status" value="2"/>
</dbReference>
<dbReference type="Gene3D" id="2.170.270.10">
    <property type="entry name" value="SET domain"/>
    <property type="match status" value="2"/>
</dbReference>
<dbReference type="InterPro" id="IPR046341">
    <property type="entry name" value="SET_dom_sf"/>
</dbReference>
<evidence type="ECO:0000259" key="4">
    <source>
        <dbReference type="PROSITE" id="PS50280"/>
    </source>
</evidence>
<organism evidence="5 6">
    <name type="scientific">Edaphochlamys debaryana</name>
    <dbReference type="NCBI Taxonomy" id="47281"/>
    <lineage>
        <taxon>Eukaryota</taxon>
        <taxon>Viridiplantae</taxon>
        <taxon>Chlorophyta</taxon>
        <taxon>core chlorophytes</taxon>
        <taxon>Chlorophyceae</taxon>
        <taxon>CS clade</taxon>
        <taxon>Chlamydomonadales</taxon>
        <taxon>Chlamydomonadales incertae sedis</taxon>
        <taxon>Edaphochlamys</taxon>
    </lineage>
</organism>
<dbReference type="PROSITE" id="PS50280">
    <property type="entry name" value="SET"/>
    <property type="match status" value="2"/>
</dbReference>
<proteinExistence type="predicted"/>
<evidence type="ECO:0000256" key="3">
    <source>
        <dbReference type="SAM" id="SignalP"/>
    </source>
</evidence>
<evidence type="ECO:0000256" key="2">
    <source>
        <dbReference type="SAM" id="Phobius"/>
    </source>
</evidence>
<dbReference type="EMBL" id="JAEHOE010000019">
    <property type="protein sequence ID" value="KAG2496338.1"/>
    <property type="molecule type" value="Genomic_DNA"/>
</dbReference>
<feature type="transmembrane region" description="Helical" evidence="2">
    <location>
        <begin position="41"/>
        <end position="59"/>
    </location>
</feature>
<dbReference type="OrthoDB" id="1077582at2759"/>
<keyword evidence="6" id="KW-1185">Reference proteome</keyword>
<dbReference type="PANTHER" id="PTHR47643">
    <property type="entry name" value="TPR DOMAIN PROTEIN (AFU_ORTHOLOGUE AFUA_5G12710)"/>
    <property type="match status" value="1"/>
</dbReference>
<feature type="compositionally biased region" description="Low complexity" evidence="1">
    <location>
        <begin position="178"/>
        <end position="188"/>
    </location>
</feature>
<feature type="chain" id="PRO_5032891707" description="SET domain-containing protein" evidence="3">
    <location>
        <begin position="22"/>
        <end position="1806"/>
    </location>
</feature>
<feature type="region of interest" description="Disordered" evidence="1">
    <location>
        <begin position="744"/>
        <end position="770"/>
    </location>
</feature>
<feature type="domain" description="SET" evidence="4">
    <location>
        <begin position="1358"/>
        <end position="1596"/>
    </location>
</feature>
<dbReference type="SUPFAM" id="SSF82199">
    <property type="entry name" value="SET domain"/>
    <property type="match status" value="2"/>
</dbReference>
<evidence type="ECO:0000313" key="6">
    <source>
        <dbReference type="Proteomes" id="UP000612055"/>
    </source>
</evidence>
<feature type="region of interest" description="Disordered" evidence="1">
    <location>
        <begin position="479"/>
        <end position="500"/>
    </location>
</feature>
<dbReference type="Proteomes" id="UP000612055">
    <property type="component" value="Unassembled WGS sequence"/>
</dbReference>
<dbReference type="Pfam" id="PF00856">
    <property type="entry name" value="SET"/>
    <property type="match status" value="2"/>
</dbReference>
<keyword evidence="3" id="KW-0732">Signal</keyword>
<dbReference type="SMART" id="SM00028">
    <property type="entry name" value="TPR"/>
    <property type="match status" value="3"/>
</dbReference>
<keyword evidence="2" id="KW-0812">Transmembrane</keyword>
<dbReference type="InterPro" id="IPR001214">
    <property type="entry name" value="SET_dom"/>
</dbReference>